<protein>
    <recommendedName>
        <fullName evidence="3">DUF1479-domain-containing protein</fullName>
    </recommendedName>
</protein>
<accession>A0AAN8NZP4</accession>
<dbReference type="EMBL" id="JAVHNR010000002">
    <property type="protein sequence ID" value="KAK6351381.1"/>
    <property type="molecule type" value="Genomic_DNA"/>
</dbReference>
<dbReference type="InterPro" id="IPR010856">
    <property type="entry name" value="Gig2-like"/>
</dbReference>
<gene>
    <name evidence="1" type="ORF">TWF718_004542</name>
</gene>
<evidence type="ECO:0000313" key="2">
    <source>
        <dbReference type="Proteomes" id="UP001313282"/>
    </source>
</evidence>
<dbReference type="PANTHER" id="PTHR30613">
    <property type="entry name" value="UNCHARACTERIZED PROTEIN YBIU-RELATED"/>
    <property type="match status" value="1"/>
</dbReference>
<dbReference type="Proteomes" id="UP001313282">
    <property type="component" value="Unassembled WGS sequence"/>
</dbReference>
<evidence type="ECO:0008006" key="3">
    <source>
        <dbReference type="Google" id="ProtNLM"/>
    </source>
</evidence>
<dbReference type="InterPro" id="IPR027443">
    <property type="entry name" value="IPNS-like_sf"/>
</dbReference>
<organism evidence="1 2">
    <name type="scientific">Orbilia javanica</name>
    <dbReference type="NCBI Taxonomy" id="47235"/>
    <lineage>
        <taxon>Eukaryota</taxon>
        <taxon>Fungi</taxon>
        <taxon>Dikarya</taxon>
        <taxon>Ascomycota</taxon>
        <taxon>Pezizomycotina</taxon>
        <taxon>Orbiliomycetes</taxon>
        <taxon>Orbiliales</taxon>
        <taxon>Orbiliaceae</taxon>
        <taxon>Orbilia</taxon>
    </lineage>
</organism>
<dbReference type="PANTHER" id="PTHR30613:SF1">
    <property type="entry name" value="DUF1479 DOMAIN PROTEIN (AFU_ORTHOLOGUE AFUA_5G09280)"/>
    <property type="match status" value="1"/>
</dbReference>
<dbReference type="Pfam" id="PF07350">
    <property type="entry name" value="Gig2-like"/>
    <property type="match status" value="1"/>
</dbReference>
<keyword evidence="2" id="KW-1185">Reference proteome</keyword>
<proteinExistence type="predicted"/>
<comment type="caution">
    <text evidence="1">The sequence shown here is derived from an EMBL/GenBank/DDBJ whole genome shotgun (WGS) entry which is preliminary data.</text>
</comment>
<dbReference type="AlphaFoldDB" id="A0AAN8NZP4"/>
<reference evidence="1 2" key="1">
    <citation type="submission" date="2019-10" db="EMBL/GenBank/DDBJ databases">
        <authorList>
            <person name="Palmer J.M."/>
        </authorList>
    </citation>
    <scope>NUCLEOTIDE SEQUENCE [LARGE SCALE GENOMIC DNA]</scope>
    <source>
        <strain evidence="1 2">TWF718</strain>
    </source>
</reference>
<dbReference type="Gene3D" id="2.60.120.330">
    <property type="entry name" value="B-lactam Antibiotic, Isopenicillin N Synthase, Chain"/>
    <property type="match status" value="1"/>
</dbReference>
<evidence type="ECO:0000313" key="1">
    <source>
        <dbReference type="EMBL" id="KAK6351381.1"/>
    </source>
</evidence>
<sequence length="433" mass="49128">MPGQIQKWPAWPEYNAENGTSEDQDFINAKEAIIQEFGPENLQRAWIQVCKDLSSITDEIVRKGNEIIPICYAEEVLENGFSSGDVERIKKTGCLIVRGVLPRTEAEKLYLQLHRYILDNQDTLTSWPVETPSMYDLYDSPVQNAIRSHPRHLKLQRVLNGLWHDKSGETSSDPLIYYDGVRDRPPNQVFLGLGPHIDAGSLSRWAAPTYRKVYEAIFSGHPEDHDAWDLGVRKDAVQDLFKAPAHSSVFRAFQGWTALTPSKAREGSILLYPNVAATMAYMLLRPFFNPPEDEADIMDASKWKFDESSCHFPGTEKDLSQFLSRSSHPHLRFEECMVYVPEIQPGDTVWWHSDLCHAVDPEHEGTQNASVAFIAAVPTTPMTKVYIKQQLADVLAGLQPSDTQGRVNETLLKGYKSHENFSEEARRAFGYYL</sequence>
<dbReference type="SUPFAM" id="SSF51197">
    <property type="entry name" value="Clavaminate synthase-like"/>
    <property type="match status" value="1"/>
</dbReference>
<name>A0AAN8NZP4_9PEZI</name>